<proteinExistence type="predicted"/>
<comment type="caution">
    <text evidence="3">The sequence shown here is derived from an EMBL/GenBank/DDBJ whole genome shotgun (WGS) entry which is preliminary data.</text>
</comment>
<dbReference type="Gene3D" id="3.40.50.720">
    <property type="entry name" value="NAD(P)-binding Rossmann-like Domain"/>
    <property type="match status" value="1"/>
</dbReference>
<dbReference type="GO" id="GO:0005737">
    <property type="term" value="C:cytoplasm"/>
    <property type="evidence" value="ECO:0007669"/>
    <property type="project" value="TreeGrafter"/>
</dbReference>
<dbReference type="RefSeq" id="WP_191038392.1">
    <property type="nucleotide sequence ID" value="NZ_JACXAA010000002.1"/>
</dbReference>
<keyword evidence="1" id="KW-0472">Membrane</keyword>
<feature type="domain" description="NAD(P)-binding" evidence="2">
    <location>
        <begin position="16"/>
        <end position="110"/>
    </location>
</feature>
<dbReference type="PANTHER" id="PTHR48079">
    <property type="entry name" value="PROTEIN YEEZ"/>
    <property type="match status" value="1"/>
</dbReference>
<dbReference type="InterPro" id="IPR036291">
    <property type="entry name" value="NAD(P)-bd_dom_sf"/>
</dbReference>
<dbReference type="SUPFAM" id="SSF51735">
    <property type="entry name" value="NAD(P)-binding Rossmann-fold domains"/>
    <property type="match status" value="1"/>
</dbReference>
<evidence type="ECO:0000313" key="3">
    <source>
        <dbReference type="EMBL" id="MBD2752771.1"/>
    </source>
</evidence>
<keyword evidence="1" id="KW-1133">Transmembrane helix</keyword>
<dbReference type="InterPro" id="IPR016040">
    <property type="entry name" value="NAD(P)-bd_dom"/>
</dbReference>
<dbReference type="GO" id="GO:0004029">
    <property type="term" value="F:aldehyde dehydrogenase (NAD+) activity"/>
    <property type="evidence" value="ECO:0007669"/>
    <property type="project" value="TreeGrafter"/>
</dbReference>
<accession>A0A927GCR7</accession>
<keyword evidence="4" id="KW-1185">Reference proteome</keyword>
<dbReference type="AlphaFoldDB" id="A0A927GCR7"/>
<name>A0A927GCR7_9BACT</name>
<dbReference type="Pfam" id="PF13460">
    <property type="entry name" value="NAD_binding_10"/>
    <property type="match status" value="1"/>
</dbReference>
<evidence type="ECO:0000259" key="2">
    <source>
        <dbReference type="Pfam" id="PF13460"/>
    </source>
</evidence>
<dbReference type="InterPro" id="IPR051783">
    <property type="entry name" value="NAD(P)-dependent_oxidoreduct"/>
</dbReference>
<dbReference type="Proteomes" id="UP000653797">
    <property type="component" value="Unassembled WGS sequence"/>
</dbReference>
<evidence type="ECO:0000313" key="4">
    <source>
        <dbReference type="Proteomes" id="UP000653797"/>
    </source>
</evidence>
<protein>
    <submittedName>
        <fullName evidence="3">NAD(P)H-binding protein</fullName>
    </submittedName>
</protein>
<organism evidence="3 4">
    <name type="scientific">Spirosoma validum</name>
    <dbReference type="NCBI Taxonomy" id="2771355"/>
    <lineage>
        <taxon>Bacteria</taxon>
        <taxon>Pseudomonadati</taxon>
        <taxon>Bacteroidota</taxon>
        <taxon>Cytophagia</taxon>
        <taxon>Cytophagales</taxon>
        <taxon>Cytophagaceae</taxon>
        <taxon>Spirosoma</taxon>
    </lineage>
</organism>
<sequence length="349" mass="38972">MNTTFDKNPFQILVLGATGSIGYAVTANLLARRLPVTILVRNRAKAEALFSEQSTLTIVEGDVQDSALLSRISADKDFIFHGINYPYNQWFGNMDTATQKIIDAAAQNQATIVLPGNVYNFGNTKEPIREDSRPNPCSRKGRLRVEIEAMLENAATTGRCRVVNVRLPDFWGPNVLNEGIKPIFENALTGKALPWIVNADIPHQSVYTKDAAEIIARLMVREWAERTQSEASSAAYQVWNYGGTTVASMRAWFEQITALTGKPLKVQVYSRLVISVLGLFMPVLREVKEMLYLYDNTIVLDDSNVLALFPDFEPTPMNQALTETLTWFAEHQLKQSFTPTIPVNKIALA</sequence>
<gene>
    <name evidence="3" type="ORF">IC230_07720</name>
</gene>
<reference evidence="3" key="1">
    <citation type="submission" date="2020-09" db="EMBL/GenBank/DDBJ databases">
        <authorList>
            <person name="Kim M.K."/>
        </authorList>
    </citation>
    <scope>NUCLEOTIDE SEQUENCE</scope>
    <source>
        <strain evidence="3">BT704</strain>
    </source>
</reference>
<dbReference type="EMBL" id="JACXAA010000002">
    <property type="protein sequence ID" value="MBD2752771.1"/>
    <property type="molecule type" value="Genomic_DNA"/>
</dbReference>
<feature type="transmembrane region" description="Helical" evidence="1">
    <location>
        <begin position="12"/>
        <end position="31"/>
    </location>
</feature>
<dbReference type="PANTHER" id="PTHR48079:SF6">
    <property type="entry name" value="NAD(P)-BINDING DOMAIN-CONTAINING PROTEIN-RELATED"/>
    <property type="match status" value="1"/>
</dbReference>
<keyword evidence="1" id="KW-0812">Transmembrane</keyword>
<evidence type="ECO:0000256" key="1">
    <source>
        <dbReference type="SAM" id="Phobius"/>
    </source>
</evidence>